<keyword evidence="3" id="KW-1185">Reference proteome</keyword>
<feature type="transmembrane region" description="Helical" evidence="1">
    <location>
        <begin position="40"/>
        <end position="68"/>
    </location>
</feature>
<protein>
    <submittedName>
        <fullName evidence="2">Uncharacterized protein</fullName>
    </submittedName>
</protein>
<name>A0A3N4JF30_9PEZI</name>
<feature type="non-terminal residue" evidence="2">
    <location>
        <position position="1"/>
    </location>
</feature>
<accession>A0A3N4JF30</accession>
<keyword evidence="1" id="KW-1133">Transmembrane helix</keyword>
<dbReference type="EMBL" id="ML120410">
    <property type="protein sequence ID" value="RPA96872.1"/>
    <property type="molecule type" value="Genomic_DNA"/>
</dbReference>
<evidence type="ECO:0000256" key="1">
    <source>
        <dbReference type="SAM" id="Phobius"/>
    </source>
</evidence>
<proteinExistence type="predicted"/>
<sequence>LKTFVIIYIEHHYEAGLVLALYLNGCQNGFNQGLNLNTRVPIICFSLMAIILILILPLYNLLLLIVLLSSSYLLI</sequence>
<dbReference type="Proteomes" id="UP000276215">
    <property type="component" value="Unassembled WGS sequence"/>
</dbReference>
<keyword evidence="1" id="KW-0812">Transmembrane</keyword>
<reference evidence="2 3" key="1">
    <citation type="journal article" date="2018" name="Nat. Ecol. Evol.">
        <title>Pezizomycetes genomes reveal the molecular basis of ectomycorrhizal truffle lifestyle.</title>
        <authorList>
            <person name="Murat C."/>
            <person name="Payen T."/>
            <person name="Noel B."/>
            <person name="Kuo A."/>
            <person name="Morin E."/>
            <person name="Chen J."/>
            <person name="Kohler A."/>
            <person name="Krizsan K."/>
            <person name="Balestrini R."/>
            <person name="Da Silva C."/>
            <person name="Montanini B."/>
            <person name="Hainaut M."/>
            <person name="Levati E."/>
            <person name="Barry K.W."/>
            <person name="Belfiori B."/>
            <person name="Cichocki N."/>
            <person name="Clum A."/>
            <person name="Dockter R.B."/>
            <person name="Fauchery L."/>
            <person name="Guy J."/>
            <person name="Iotti M."/>
            <person name="Le Tacon F."/>
            <person name="Lindquist E.A."/>
            <person name="Lipzen A."/>
            <person name="Malagnac F."/>
            <person name="Mello A."/>
            <person name="Molinier V."/>
            <person name="Miyauchi S."/>
            <person name="Poulain J."/>
            <person name="Riccioni C."/>
            <person name="Rubini A."/>
            <person name="Sitrit Y."/>
            <person name="Splivallo R."/>
            <person name="Traeger S."/>
            <person name="Wang M."/>
            <person name="Zifcakova L."/>
            <person name="Wipf D."/>
            <person name="Zambonelli A."/>
            <person name="Paolocci F."/>
            <person name="Nowrousian M."/>
            <person name="Ottonello S."/>
            <person name="Baldrian P."/>
            <person name="Spatafora J.W."/>
            <person name="Henrissat B."/>
            <person name="Nagy L.G."/>
            <person name="Aury J.M."/>
            <person name="Wincker P."/>
            <person name="Grigoriev I.V."/>
            <person name="Bonfante P."/>
            <person name="Martin F.M."/>
        </authorList>
    </citation>
    <scope>NUCLEOTIDE SEQUENCE [LARGE SCALE GENOMIC DNA]</scope>
    <source>
        <strain evidence="2 3">120613-1</strain>
    </source>
</reference>
<gene>
    <name evidence="2" type="ORF">L873DRAFT_1922975</name>
</gene>
<keyword evidence="1" id="KW-0472">Membrane</keyword>
<evidence type="ECO:0000313" key="3">
    <source>
        <dbReference type="Proteomes" id="UP000276215"/>
    </source>
</evidence>
<dbReference type="AlphaFoldDB" id="A0A3N4JF30"/>
<organism evidence="2 3">
    <name type="scientific">Choiromyces venosus 120613-1</name>
    <dbReference type="NCBI Taxonomy" id="1336337"/>
    <lineage>
        <taxon>Eukaryota</taxon>
        <taxon>Fungi</taxon>
        <taxon>Dikarya</taxon>
        <taxon>Ascomycota</taxon>
        <taxon>Pezizomycotina</taxon>
        <taxon>Pezizomycetes</taxon>
        <taxon>Pezizales</taxon>
        <taxon>Tuberaceae</taxon>
        <taxon>Choiromyces</taxon>
    </lineage>
</organism>
<evidence type="ECO:0000313" key="2">
    <source>
        <dbReference type="EMBL" id="RPA96872.1"/>
    </source>
</evidence>